<keyword evidence="3" id="KW-1185">Reference proteome</keyword>
<dbReference type="RefSeq" id="WP_279252952.1">
    <property type="nucleotide sequence ID" value="NZ_SHNP01000003.1"/>
</dbReference>
<gene>
    <name evidence="2" type="ORF">EYC87_11215</name>
</gene>
<dbReference type="Proteomes" id="UP001143307">
    <property type="component" value="Unassembled WGS sequence"/>
</dbReference>
<protein>
    <submittedName>
        <fullName evidence="2">DUF3187 family protein</fullName>
    </submittedName>
</protein>
<reference evidence="2" key="1">
    <citation type="submission" date="2019-02" db="EMBL/GenBank/DDBJ databases">
        <authorList>
            <person name="Li S.-H."/>
        </authorList>
    </citation>
    <scope>NUCLEOTIDE SEQUENCE</scope>
    <source>
        <strain evidence="2">IMCC8485</strain>
    </source>
</reference>
<evidence type="ECO:0000256" key="1">
    <source>
        <dbReference type="SAM" id="SignalP"/>
    </source>
</evidence>
<evidence type="ECO:0000313" key="3">
    <source>
        <dbReference type="Proteomes" id="UP001143307"/>
    </source>
</evidence>
<organism evidence="2 3">
    <name type="scientific">Candidatus Seongchinamella marina</name>
    <dbReference type="NCBI Taxonomy" id="2518990"/>
    <lineage>
        <taxon>Bacteria</taxon>
        <taxon>Pseudomonadati</taxon>
        <taxon>Pseudomonadota</taxon>
        <taxon>Gammaproteobacteria</taxon>
        <taxon>Cellvibrionales</taxon>
        <taxon>Halieaceae</taxon>
        <taxon>Seongchinamella</taxon>
    </lineage>
</organism>
<name>A0ABT3SVX8_9GAMM</name>
<dbReference type="Pfam" id="PF11383">
    <property type="entry name" value="DUF3187"/>
    <property type="match status" value="1"/>
</dbReference>
<feature type="chain" id="PRO_5045095683" evidence="1">
    <location>
        <begin position="21"/>
        <end position="322"/>
    </location>
</feature>
<accession>A0ABT3SVX8</accession>
<proteinExistence type="predicted"/>
<dbReference type="InterPro" id="IPR021523">
    <property type="entry name" value="DUF3187"/>
</dbReference>
<dbReference type="PROSITE" id="PS51257">
    <property type="entry name" value="PROKAR_LIPOPROTEIN"/>
    <property type="match status" value="1"/>
</dbReference>
<keyword evidence="1" id="KW-0732">Signal</keyword>
<dbReference type="EMBL" id="SHNP01000003">
    <property type="protein sequence ID" value="MCX2974151.1"/>
    <property type="molecule type" value="Genomic_DNA"/>
</dbReference>
<comment type="caution">
    <text evidence="2">The sequence shown here is derived from an EMBL/GenBank/DDBJ whole genome shotgun (WGS) entry which is preliminary data.</text>
</comment>
<evidence type="ECO:0000313" key="2">
    <source>
        <dbReference type="EMBL" id="MCX2974151.1"/>
    </source>
</evidence>
<feature type="signal peptide" evidence="1">
    <location>
        <begin position="1"/>
        <end position="20"/>
    </location>
</feature>
<sequence>MALKTQSLCLLLLGACSAAAEPLYVKNLSPIAGLLGLPSQRSADIAPTGSLDLAVHGSIASHYVSEDNNSESLNFDGETVRLAIEARYALADNWDLQLELPWLDHSGGNLDSAIERWHDLWGMSDGGRSKVVQDLLDYRYVGGDDFSLQDDASGLGDITLALSHRFYTADTSSAAVVLGYKFSTGDEDEFLGSGSDDFYLAVRFSGDHGSELPLRWHGQLGYLRAGDLDLAGNMQEQDLWFAGLGLDWKLTAAWSLLGQLDLHAAPTDSDIDALGESAIMLSAGGRWRFAEHWALDLSIVEDVQVETAPDVTFQASLRYAGW</sequence>